<proteinExistence type="predicted"/>
<evidence type="ECO:0000256" key="1">
    <source>
        <dbReference type="SAM" id="MobiDB-lite"/>
    </source>
</evidence>
<feature type="region of interest" description="Disordered" evidence="1">
    <location>
        <begin position="1"/>
        <end position="53"/>
    </location>
</feature>
<accession>U1QGS9</accession>
<sequence>MVGRWGSSAGGDAAGKTIVPDVGDLSGIGIPPRHSDRPSPNEKDGPVKSGERG</sequence>
<dbReference type="HOGENOM" id="CLU_3057656_0_0_11"/>
<organism evidence="2 3">
    <name type="scientific">Actinomyces johnsonii F0510</name>
    <dbReference type="NCBI Taxonomy" id="1227262"/>
    <lineage>
        <taxon>Bacteria</taxon>
        <taxon>Bacillati</taxon>
        <taxon>Actinomycetota</taxon>
        <taxon>Actinomycetes</taxon>
        <taxon>Actinomycetales</taxon>
        <taxon>Actinomycetaceae</taxon>
        <taxon>Actinomyces</taxon>
    </lineage>
</organism>
<feature type="compositionally biased region" description="Basic and acidic residues" evidence="1">
    <location>
        <begin position="33"/>
        <end position="53"/>
    </location>
</feature>
<name>U1QGS9_9ACTO</name>
<protein>
    <submittedName>
        <fullName evidence="2">Uncharacterized protein</fullName>
    </submittedName>
</protein>
<evidence type="ECO:0000313" key="3">
    <source>
        <dbReference type="Proteomes" id="UP000016498"/>
    </source>
</evidence>
<reference evidence="2 3" key="1">
    <citation type="submission" date="2013-06" db="EMBL/GenBank/DDBJ databases">
        <authorList>
            <person name="Weinstock G."/>
            <person name="Sodergren E."/>
            <person name="Lobos E.A."/>
            <person name="Fulton L."/>
            <person name="Fulton R."/>
            <person name="Courtney L."/>
            <person name="Fronick C."/>
            <person name="O'Laughlin M."/>
            <person name="Godfrey J."/>
            <person name="Wilson R.M."/>
            <person name="Miner T."/>
            <person name="Farmer C."/>
            <person name="Delehaunty K."/>
            <person name="Cordes M."/>
            <person name="Minx P."/>
            <person name="Tomlinson C."/>
            <person name="Chen J."/>
            <person name="Wollam A."/>
            <person name="Pepin K.H."/>
            <person name="Bhonagiri V."/>
            <person name="Zhang X."/>
            <person name="Warren W."/>
            <person name="Mitreva M."/>
            <person name="Mardis E.R."/>
            <person name="Wilson R.K."/>
        </authorList>
    </citation>
    <scope>NUCLEOTIDE SEQUENCE [LARGE SCALE GENOMIC DNA]</scope>
    <source>
        <strain evidence="2 3">F0510</strain>
    </source>
</reference>
<dbReference type="AlphaFoldDB" id="U1QGS9"/>
<comment type="caution">
    <text evidence="2">The sequence shown here is derived from an EMBL/GenBank/DDBJ whole genome shotgun (WGS) entry which is preliminary data.</text>
</comment>
<gene>
    <name evidence="2" type="ORF">HMPREF1549_00647</name>
</gene>
<dbReference type="Proteomes" id="UP000016498">
    <property type="component" value="Unassembled WGS sequence"/>
</dbReference>
<evidence type="ECO:0000313" key="2">
    <source>
        <dbReference type="EMBL" id="ERH21446.1"/>
    </source>
</evidence>
<dbReference type="EMBL" id="AWSD01000065">
    <property type="protein sequence ID" value="ERH21446.1"/>
    <property type="molecule type" value="Genomic_DNA"/>
</dbReference>